<protein>
    <recommendedName>
        <fullName evidence="3">DUF3892 domain-containing protein</fullName>
    </recommendedName>
</protein>
<comment type="caution">
    <text evidence="1">The sequence shown here is derived from an EMBL/GenBank/DDBJ whole genome shotgun (WGS) entry which is preliminary data.</text>
</comment>
<gene>
    <name evidence="1" type="ORF">E6C64_01205</name>
</gene>
<organism evidence="1 2">
    <name type="scientific">Naasia lichenicola</name>
    <dbReference type="NCBI Taxonomy" id="2565933"/>
    <lineage>
        <taxon>Bacteria</taxon>
        <taxon>Bacillati</taxon>
        <taxon>Actinomycetota</taxon>
        <taxon>Actinomycetes</taxon>
        <taxon>Micrococcales</taxon>
        <taxon>Microbacteriaceae</taxon>
        <taxon>Naasia</taxon>
    </lineage>
</organism>
<dbReference type="RefSeq" id="WP_158437692.1">
    <property type="nucleotide sequence ID" value="NZ_SSSM01000001.1"/>
</dbReference>
<reference evidence="1 2" key="1">
    <citation type="submission" date="2019-04" db="EMBL/GenBank/DDBJ databases">
        <authorList>
            <person name="Jiang L."/>
        </authorList>
    </citation>
    <scope>NUCLEOTIDE SEQUENCE [LARGE SCALE GENOMIC DNA]</scope>
    <source>
        <strain evidence="1 2">YIM 131853</strain>
    </source>
</reference>
<name>A0A4S4FSX2_9MICO</name>
<sequence>MIGFALIDGLTFAVDLSLVSVAHGILRMPLDKPAISRVHVGGSRPSTKPAPVFLPNGETGFMAIEITHVRFANPERKSHETITHFKWKNVEKRSTGDREAESMVIWLGYPSNTAYIGTGSDRRYLAVVEPRGESAHIRAHHDDNGWSDDLLELPEF</sequence>
<dbReference type="Proteomes" id="UP000309133">
    <property type="component" value="Unassembled WGS sequence"/>
</dbReference>
<accession>A0A4S4FSX2</accession>
<dbReference type="EMBL" id="SSSM01000001">
    <property type="protein sequence ID" value="THG33012.1"/>
    <property type="molecule type" value="Genomic_DNA"/>
</dbReference>
<dbReference type="AlphaFoldDB" id="A0A4S4FSX2"/>
<evidence type="ECO:0008006" key="3">
    <source>
        <dbReference type="Google" id="ProtNLM"/>
    </source>
</evidence>
<evidence type="ECO:0000313" key="1">
    <source>
        <dbReference type="EMBL" id="THG33012.1"/>
    </source>
</evidence>
<keyword evidence="2" id="KW-1185">Reference proteome</keyword>
<evidence type="ECO:0000313" key="2">
    <source>
        <dbReference type="Proteomes" id="UP000309133"/>
    </source>
</evidence>
<dbReference type="OrthoDB" id="826539at2"/>
<proteinExistence type="predicted"/>